<comment type="caution">
    <text evidence="1">The sequence shown here is derived from an EMBL/GenBank/DDBJ whole genome shotgun (WGS) entry which is preliminary data.</text>
</comment>
<protein>
    <recommendedName>
        <fullName evidence="3">DUF2892 domain-containing protein</fullName>
    </recommendedName>
</protein>
<dbReference type="Gene3D" id="6.10.140.1340">
    <property type="match status" value="1"/>
</dbReference>
<evidence type="ECO:0008006" key="3">
    <source>
        <dbReference type="Google" id="ProtNLM"/>
    </source>
</evidence>
<evidence type="ECO:0000313" key="2">
    <source>
        <dbReference type="Proteomes" id="UP001144323"/>
    </source>
</evidence>
<dbReference type="Proteomes" id="UP001144323">
    <property type="component" value="Unassembled WGS sequence"/>
</dbReference>
<evidence type="ECO:0000313" key="1">
    <source>
        <dbReference type="EMBL" id="GLI93119.1"/>
    </source>
</evidence>
<dbReference type="AlphaFoldDB" id="A0A9W6GU77"/>
<proteinExistence type="predicted"/>
<reference evidence="1" key="1">
    <citation type="journal article" date="2023" name="Int. J. Syst. Evol. Microbiol.">
        <title>Methylocystis iwaonis sp. nov., a type II methane-oxidizing bacterium from surface soil of a rice paddy field in Japan, and emended description of the genus Methylocystis (ex Whittenbury et al. 1970) Bowman et al. 1993.</title>
        <authorList>
            <person name="Kaise H."/>
            <person name="Sawadogo J.B."/>
            <person name="Alam M.S."/>
            <person name="Ueno C."/>
            <person name="Dianou D."/>
            <person name="Shinjo R."/>
            <person name="Asakawa S."/>
        </authorList>
    </citation>
    <scope>NUCLEOTIDE SEQUENCE</scope>
    <source>
        <strain evidence="1">LMG27198</strain>
    </source>
</reference>
<keyword evidence="2" id="KW-1185">Reference proteome</keyword>
<dbReference type="EMBL" id="BSEC01000001">
    <property type="protein sequence ID" value="GLI93119.1"/>
    <property type="molecule type" value="Genomic_DNA"/>
</dbReference>
<accession>A0A9W6GU77</accession>
<sequence>MAATADRVQNNTSEVVNRMIHAEMLERLIFFALHPERIEERLHALDDEWDVERALEANASALALGGLTLGVFSSRRWLALPALVAGFLLQHAVQGWCPPLPVLRRLGFRTQREIDQERYALKALRGDFKQVEHAMTRLQAARSVSVGFSGDVTSR</sequence>
<gene>
    <name evidence="1" type="ORF">LMG27198_21110</name>
</gene>
<dbReference type="RefSeq" id="WP_281802748.1">
    <property type="nucleotide sequence ID" value="NZ_BSEC01000001.1"/>
</dbReference>
<organism evidence="1 2">
    <name type="scientific">Methylocystis echinoides</name>
    <dbReference type="NCBI Taxonomy" id="29468"/>
    <lineage>
        <taxon>Bacteria</taxon>
        <taxon>Pseudomonadati</taxon>
        <taxon>Pseudomonadota</taxon>
        <taxon>Alphaproteobacteria</taxon>
        <taxon>Hyphomicrobiales</taxon>
        <taxon>Methylocystaceae</taxon>
        <taxon>Methylocystis</taxon>
    </lineage>
</organism>
<name>A0A9W6GU77_9HYPH</name>